<evidence type="ECO:0000313" key="1">
    <source>
        <dbReference type="EMBL" id="MFC2967090.1"/>
    </source>
</evidence>
<reference evidence="2" key="1">
    <citation type="journal article" date="2019" name="Int. J. Syst. Evol. Microbiol.">
        <title>The Global Catalogue of Microorganisms (GCM) 10K type strain sequencing project: providing services to taxonomists for standard genome sequencing and annotation.</title>
        <authorList>
            <consortium name="The Broad Institute Genomics Platform"/>
            <consortium name="The Broad Institute Genome Sequencing Center for Infectious Disease"/>
            <person name="Wu L."/>
            <person name="Ma J."/>
        </authorList>
    </citation>
    <scope>NUCLEOTIDE SEQUENCE [LARGE SCALE GENOMIC DNA]</scope>
    <source>
        <strain evidence="2">KCTC 62192</strain>
    </source>
</reference>
<protein>
    <submittedName>
        <fullName evidence="1">Uncharacterized protein</fullName>
    </submittedName>
</protein>
<sequence length="99" mass="10027">MTIDGTYKVKVHTPVGVQDGEMTLKAEGASLSGTLVNPLGTTEFSGGTVTGDAIAFDTRIPTPIGRLKAHVSGTVSGDQFSGKAKLPLGSAQIEGAKLA</sequence>
<evidence type="ECO:0000313" key="2">
    <source>
        <dbReference type="Proteomes" id="UP001595443"/>
    </source>
</evidence>
<proteinExistence type="predicted"/>
<dbReference type="RefSeq" id="WP_377831730.1">
    <property type="nucleotide sequence ID" value="NZ_JBHRSK010000004.1"/>
</dbReference>
<dbReference type="Proteomes" id="UP001595443">
    <property type="component" value="Unassembled WGS sequence"/>
</dbReference>
<dbReference type="EMBL" id="JBHRSK010000004">
    <property type="protein sequence ID" value="MFC2967090.1"/>
    <property type="molecule type" value="Genomic_DNA"/>
</dbReference>
<organism evidence="1 2">
    <name type="scientific">Acidimangrovimonas pyrenivorans</name>
    <dbReference type="NCBI Taxonomy" id="2030798"/>
    <lineage>
        <taxon>Bacteria</taxon>
        <taxon>Pseudomonadati</taxon>
        <taxon>Pseudomonadota</taxon>
        <taxon>Alphaproteobacteria</taxon>
        <taxon>Rhodobacterales</taxon>
        <taxon>Paracoccaceae</taxon>
        <taxon>Acidimangrovimonas</taxon>
    </lineage>
</organism>
<comment type="caution">
    <text evidence="1">The sequence shown here is derived from an EMBL/GenBank/DDBJ whole genome shotgun (WGS) entry which is preliminary data.</text>
</comment>
<gene>
    <name evidence="1" type="ORF">ACFOES_03215</name>
</gene>
<accession>A0ABV7ADS6</accession>
<keyword evidence="2" id="KW-1185">Reference proteome</keyword>
<name>A0ABV7ADS6_9RHOB</name>